<dbReference type="KEGG" id="aef:GEV26_10960"/>
<dbReference type="Pfam" id="PF03235">
    <property type="entry name" value="GmrSD_N"/>
    <property type="match status" value="1"/>
</dbReference>
<keyword evidence="3" id="KW-1185">Reference proteome</keyword>
<dbReference type="PANTHER" id="PTHR37292:SF2">
    <property type="entry name" value="DUF262 DOMAIN-CONTAINING PROTEIN"/>
    <property type="match status" value="1"/>
</dbReference>
<dbReference type="InterPro" id="IPR004919">
    <property type="entry name" value="GmrSD_N"/>
</dbReference>
<reference evidence="2 3" key="1">
    <citation type="submission" date="2019-11" db="EMBL/GenBank/DDBJ databases">
        <authorList>
            <person name="Li J."/>
        </authorList>
    </citation>
    <scope>NUCLEOTIDE SEQUENCE [LARGE SCALE GENOMIC DNA]</scope>
    <source>
        <strain evidence="2 3">MF47</strain>
    </source>
</reference>
<dbReference type="RefSeq" id="WP_153653107.1">
    <property type="nucleotide sequence ID" value="NZ_CP045737.1"/>
</dbReference>
<proteinExistence type="predicted"/>
<evidence type="ECO:0000313" key="2">
    <source>
        <dbReference type="EMBL" id="QGG41842.1"/>
    </source>
</evidence>
<sequence length="591" mass="66794">MPFEPSATVVEVLRRIQKRELVLPAIQREYVWDGEQIEMLFDSLLRGYPIGQFLSWKVEPQTAGLFRFYDFMRDYNELTDPHNTQLDLPAETVNAVLDGQQRLTSLNIALRGSFADRTPGKWAGRAASYPVRRLYFNPIQELEDDEDGRMYDFRMLSESQVTAALSRDNPGAEDAPRTVLVPVSKLYDIEIADVAELVADLGIGNMREASKRLYRLHSVLHTQPLVTFYREESQEIDRVLDIFIRVNSQGTVLSYSDLLLSIATASWKSRDARKEINDLIDSLNGTGHAGFSFRRDVVLKAGLVLIGVSDIGFKVRNFNSQNMDLLQENWEEISKSLTVSVGLLSDFGLSGPTLPAASVLIPLAYYVHHRGLDESYRTAVRHQADRALLRSWVLRSQVRQGIWGAGLDTLLSDIRKAIDEHGSEGFPIDAIDARMAARGRSLVMGDEEIDDLLGLSYGRQRTFAALAILFPHINTRNIHHIDHVFPRSKLNRAALKTAGFNDDEVSEMHKKRDLLPNLQLIEGPENIDKLDQMPGEWANAQHGSQAELAAYLAIQQLPDLPDSVHDFDAFFEGRKELLRSLARKRFGRLKE</sequence>
<feature type="domain" description="GmrSD restriction endonucleases N-terminal" evidence="1">
    <location>
        <begin position="16"/>
        <end position="261"/>
    </location>
</feature>
<dbReference type="AlphaFoldDB" id="A0A5Q2ML92"/>
<organism evidence="2 3">
    <name type="scientific">Aeromicrobium yanjiei</name>
    <dbReference type="NCBI Taxonomy" id="2662028"/>
    <lineage>
        <taxon>Bacteria</taxon>
        <taxon>Bacillati</taxon>
        <taxon>Actinomycetota</taxon>
        <taxon>Actinomycetes</taxon>
        <taxon>Propionibacteriales</taxon>
        <taxon>Nocardioidaceae</taxon>
        <taxon>Aeromicrobium</taxon>
    </lineage>
</organism>
<evidence type="ECO:0000313" key="3">
    <source>
        <dbReference type="Proteomes" id="UP000392064"/>
    </source>
</evidence>
<dbReference type="Proteomes" id="UP000392064">
    <property type="component" value="Chromosome"/>
</dbReference>
<name>A0A5Q2ML92_9ACTN</name>
<dbReference type="EMBL" id="CP045737">
    <property type="protein sequence ID" value="QGG41842.1"/>
    <property type="molecule type" value="Genomic_DNA"/>
</dbReference>
<protein>
    <submittedName>
        <fullName evidence="2">DUF262 domain-containing protein</fullName>
    </submittedName>
</protein>
<accession>A0A5Q2ML92</accession>
<gene>
    <name evidence="2" type="ORF">GEV26_10960</name>
</gene>
<evidence type="ECO:0000259" key="1">
    <source>
        <dbReference type="Pfam" id="PF03235"/>
    </source>
</evidence>
<dbReference type="PANTHER" id="PTHR37292">
    <property type="entry name" value="VNG6097C"/>
    <property type="match status" value="1"/>
</dbReference>